<evidence type="ECO:0000256" key="3">
    <source>
        <dbReference type="SAM" id="Coils"/>
    </source>
</evidence>
<feature type="coiled-coil region" evidence="3">
    <location>
        <begin position="165"/>
        <end position="213"/>
    </location>
</feature>
<dbReference type="Proteomes" id="UP000677054">
    <property type="component" value="Unassembled WGS sequence"/>
</dbReference>
<feature type="domain" description="Calponin-homology (CH)" evidence="5">
    <location>
        <begin position="911"/>
        <end position="1017"/>
    </location>
</feature>
<dbReference type="PROSITE" id="PS50021">
    <property type="entry name" value="CH"/>
    <property type="match status" value="1"/>
</dbReference>
<evidence type="ECO:0000313" key="6">
    <source>
        <dbReference type="EMBL" id="CAD7249706.1"/>
    </source>
</evidence>
<feature type="region of interest" description="Disordered" evidence="4">
    <location>
        <begin position="774"/>
        <end position="845"/>
    </location>
</feature>
<feature type="coiled-coil region" evidence="3">
    <location>
        <begin position="341"/>
        <end position="503"/>
    </location>
</feature>
<keyword evidence="7" id="KW-1185">Reference proteome</keyword>
<comment type="similarity">
    <text evidence="1">Belongs to the cytospin-A family.</text>
</comment>
<protein>
    <recommendedName>
        <fullName evidence="5">Calponin-homology (CH) domain-containing protein</fullName>
    </recommendedName>
</protein>
<name>A0A7R9A911_9CRUS</name>
<dbReference type="InterPro" id="IPR050540">
    <property type="entry name" value="F-actin_Monoox_Mical"/>
</dbReference>
<dbReference type="CDD" id="cd21199">
    <property type="entry name" value="CH_CYTS"/>
    <property type="match status" value="1"/>
</dbReference>
<feature type="compositionally biased region" description="Polar residues" evidence="4">
    <location>
        <begin position="724"/>
        <end position="739"/>
    </location>
</feature>
<accession>A0A7R9A911</accession>
<keyword evidence="2 3" id="KW-0175">Coiled coil</keyword>
<dbReference type="InterPro" id="IPR036872">
    <property type="entry name" value="CH_dom_sf"/>
</dbReference>
<dbReference type="InterPro" id="IPR001715">
    <property type="entry name" value="CH_dom"/>
</dbReference>
<proteinExistence type="inferred from homology"/>
<dbReference type="Gene3D" id="1.10.418.10">
    <property type="entry name" value="Calponin-like domain"/>
    <property type="match status" value="1"/>
</dbReference>
<evidence type="ECO:0000256" key="4">
    <source>
        <dbReference type="SAM" id="MobiDB-lite"/>
    </source>
</evidence>
<dbReference type="OrthoDB" id="10017054at2759"/>
<gene>
    <name evidence="6" type="ORF">DSTB1V02_LOCUS9493</name>
</gene>
<reference evidence="6" key="1">
    <citation type="submission" date="2020-11" db="EMBL/GenBank/DDBJ databases">
        <authorList>
            <person name="Tran Van P."/>
        </authorList>
    </citation>
    <scope>NUCLEOTIDE SEQUENCE</scope>
</reference>
<dbReference type="AlphaFoldDB" id="A0A7R9A911"/>
<dbReference type="FunFam" id="1.10.418.10:FF:000020">
    <property type="entry name" value="Cytospin-A isoform 1"/>
    <property type="match status" value="1"/>
</dbReference>
<feature type="compositionally biased region" description="Low complexity" evidence="4">
    <location>
        <begin position="804"/>
        <end position="821"/>
    </location>
</feature>
<organism evidence="6">
    <name type="scientific">Darwinula stevensoni</name>
    <dbReference type="NCBI Taxonomy" id="69355"/>
    <lineage>
        <taxon>Eukaryota</taxon>
        <taxon>Metazoa</taxon>
        <taxon>Ecdysozoa</taxon>
        <taxon>Arthropoda</taxon>
        <taxon>Crustacea</taxon>
        <taxon>Oligostraca</taxon>
        <taxon>Ostracoda</taxon>
        <taxon>Podocopa</taxon>
        <taxon>Podocopida</taxon>
        <taxon>Darwinulocopina</taxon>
        <taxon>Darwinuloidea</taxon>
        <taxon>Darwinulidae</taxon>
        <taxon>Darwinula</taxon>
    </lineage>
</organism>
<evidence type="ECO:0000256" key="1">
    <source>
        <dbReference type="ARBA" id="ARBA00009452"/>
    </source>
</evidence>
<dbReference type="EMBL" id="LR901968">
    <property type="protein sequence ID" value="CAD7249706.1"/>
    <property type="molecule type" value="Genomic_DNA"/>
</dbReference>
<evidence type="ECO:0000259" key="5">
    <source>
        <dbReference type="PROSITE" id="PS50021"/>
    </source>
</evidence>
<feature type="region of interest" description="Disordered" evidence="4">
    <location>
        <begin position="720"/>
        <end position="757"/>
    </location>
</feature>
<dbReference type="SMART" id="SM00033">
    <property type="entry name" value="CH"/>
    <property type="match status" value="1"/>
</dbReference>
<dbReference type="PANTHER" id="PTHR23167">
    <property type="entry name" value="CALPONIN HOMOLOGY DOMAIN-CONTAINING PROTEIN DDB_G0272472-RELATED"/>
    <property type="match status" value="1"/>
</dbReference>
<dbReference type="PANTHER" id="PTHR23167:SF69">
    <property type="entry name" value="FI18193P1"/>
    <property type="match status" value="1"/>
</dbReference>
<feature type="compositionally biased region" description="Polar residues" evidence="4">
    <location>
        <begin position="828"/>
        <end position="840"/>
    </location>
</feature>
<dbReference type="EMBL" id="CAJPEV010002451">
    <property type="protein sequence ID" value="CAG0896935.1"/>
    <property type="molecule type" value="Genomic_DNA"/>
</dbReference>
<feature type="compositionally biased region" description="Low complexity" evidence="4">
    <location>
        <begin position="780"/>
        <end position="796"/>
    </location>
</feature>
<sequence length="1018" mass="113010">MNHKAKLGASDIKRAAVMNAATMGASAMGSVDSSGPQNSGTPAFKVPQGRPKATRNLNLDGPSHSQPTTPKKSNLSRKLSRSEDSLSPSKKKVTLPPKMKNQPIVRPGKGVRPKEIPVVKNTTATKRVNGKLNGKGSCESIHKTMSNNSLETMISSKSSISAKSAAENKEVLDAMKEEKRDLEVRISELIKCSESKTAEIAFLKMELNRLKMNGTHTSSSDMEEVVTTLTAENRMLKERLVELGIRVDSSAISDAEKELLLSRNKASSAPPSIIGNDPIASGMQQTAAEAVSYPESGSPNAGFDQVDWDKQSQSASSLSEMSVACLQDRIIQMEETHYSTNEELQATLQELTDLQDQLTDLQLENDTLSNEKRVILESLYSQTEKLEDVRSQNENLQKLLLKEGGSQSSSEREQRLLALLKQTESEKELFYLKKEDLEAQLHSARVASQEQHQEILLLRERLKFLEAGLERGNSDRSLMEQELKQKKEQIKSLEMENDQLRILVESPQEKLHDFESLDGAGPCSAAINGIRAAELVDSERENLMEELSCLKDRLSVITNENQQLKDKLAHLHDEGLNSRSAARKEINDLEYKLEQVLKEKQAMAEENCLLRENVERLEVQCQCHLEDKRALKASMNEKQIILTKKEAELHEKEMQISYQASKHQTELEEWQKFRDDLLLTVRVANDFRSSDQMKMEQLEAERKSLQDRVNSLEAQVELLKEKTGGSNSMQSSPQSTFTLDRQYGPPRRSRMDSTTHRLSVRSLIESIESATKQAKANATSAGNSPFSSSNSSLSSIGGSGASSGGEPKASSLLSPESLLLSCKPPQQLDMNSNAVETKTTPPRLPHYMDRLGMSTPNGPVTVTAPASILANKLEPPTRKMSYLESSNSIGTAGTVQAEKKDPLSNLSCNGGSKRNALLKWCQLKTLEYPGIDITNFSSSWNDGLALCALLHTYLPGKLPPFETLSPTNKRRNFTYAFHAAESVGIPTTLDINEMVSMERPDWQKVMTYITAIYKHFET</sequence>
<dbReference type="SUPFAM" id="SSF47576">
    <property type="entry name" value="Calponin-homology domain, CH-domain"/>
    <property type="match status" value="1"/>
</dbReference>
<feature type="region of interest" description="Disordered" evidence="4">
    <location>
        <begin position="26"/>
        <end position="112"/>
    </location>
</feature>
<evidence type="ECO:0000256" key="2">
    <source>
        <dbReference type="ARBA" id="ARBA00023054"/>
    </source>
</evidence>
<feature type="compositionally biased region" description="Polar residues" evidence="4">
    <location>
        <begin position="31"/>
        <end position="41"/>
    </location>
</feature>
<dbReference type="Pfam" id="PF00307">
    <property type="entry name" value="CH"/>
    <property type="match status" value="1"/>
</dbReference>
<feature type="coiled-coil region" evidence="3">
    <location>
        <begin position="533"/>
        <end position="606"/>
    </location>
</feature>
<evidence type="ECO:0000313" key="7">
    <source>
        <dbReference type="Proteomes" id="UP000677054"/>
    </source>
</evidence>